<feature type="domain" description="Glycosyl hydrolase family 36 C-terminal" evidence="8">
    <location>
        <begin position="652"/>
        <end position="739"/>
    </location>
</feature>
<comment type="catalytic activity">
    <reaction evidence="1 5">
        <text>Hydrolysis of terminal, non-reducing alpha-D-galactose residues in alpha-D-galactosides, including galactose oligosaccharides, galactomannans and galactolipids.</text>
        <dbReference type="EC" id="3.2.1.22"/>
    </reaction>
</comment>
<dbReference type="EC" id="3.2.1.22" evidence="2 5"/>
<gene>
    <name evidence="10" type="ORF">SAMN05192529_101216</name>
</gene>
<evidence type="ECO:0000259" key="8">
    <source>
        <dbReference type="Pfam" id="PF16874"/>
    </source>
</evidence>
<dbReference type="GO" id="GO:0004557">
    <property type="term" value="F:alpha-galactosidase activity"/>
    <property type="evidence" value="ECO:0007669"/>
    <property type="project" value="UniProtKB-UniRule"/>
</dbReference>
<protein>
    <recommendedName>
        <fullName evidence="2 5">Alpha-galactosidase</fullName>
        <ecNumber evidence="2 5">3.2.1.22</ecNumber>
    </recommendedName>
</protein>
<dbReference type="PIRSF" id="PIRSF005536">
    <property type="entry name" value="Agal"/>
    <property type="match status" value="1"/>
</dbReference>
<dbReference type="PANTHER" id="PTHR43053:SF3">
    <property type="entry name" value="ALPHA-GALACTOSIDASE C-RELATED"/>
    <property type="match status" value="1"/>
</dbReference>
<dbReference type="InterPro" id="IPR000111">
    <property type="entry name" value="Glyco_hydro_27/36_CS"/>
</dbReference>
<sequence length="742" mass="85019">MNKFHRYFSFILILVTMTALHHTSLAQNAAHLPKVENIAITTSHTALVYQVDTSRQLQQIYLGTKLGHKDSYRDVNPDFRNENPTLAMGFPTGGATYLNEPAIEVRHSDGNRSLVLNVEDIQTKKLSDNVTRTDILMKDPAYPFWVTLHFESYRKEDIISCWTTIRHQEKGSVTLDRFASAFININWDKTYLTHFYGEYEKEMEMNTARLQPGIFSIQSKLGVRTACNYNPSFFIAPQKQVSENEGEVFAGTLAYSGNFNIQFEQLKLNIDMGNSLRIIPGINAYASAYTLAPEQIFETPKFIFSYTRHGLGQISRNFHHWAVDYGIYNGHQRRLTLLNNWEATYFDYNQDKLVGLFDGAKKLGVDLFLLDDGWFGNKYPRNSSYAGLGDWQANKKKLPGGIGYLASQATQKGLKFGIWIEPEMVNPSSELYLKHPDWVLAAPNRPQHLYRTQLVLDLINPAVQDFVFGVIDSLMQDAPSISYMKWDCNRSMDNAFSPYLGKDQSGLYIKYTEAYYKVLDRIRKKYPNLEMMLCASGGGRVEYGALKYFQEFWPSDNTYPVDRIRLQWATSVFYPSLAICAHVTAAGDQSLKYKIDVAMSEKLGFDVDVSKLTSAELSQARQSVDNYHKYQMIINYGDLYRLISPYETNFSSLMYVDSAKNKAVLFAYSMETLQQDSWPAWKLTGLDPDKNYKIREINIPEGGQPQFRENDQVFSGDQLIHQGLKWFLKKKEQSAVLILEAV</sequence>
<comment type="similarity">
    <text evidence="5">Belongs to the glycosyl hydrolase.</text>
</comment>
<dbReference type="AlphaFoldDB" id="A0A1H3VJV8"/>
<evidence type="ECO:0000256" key="3">
    <source>
        <dbReference type="ARBA" id="ARBA00022801"/>
    </source>
</evidence>
<dbReference type="PROSITE" id="PS00512">
    <property type="entry name" value="ALPHA_GALACTOSIDASE"/>
    <property type="match status" value="1"/>
</dbReference>
<name>A0A1H3VJV8_9BACT</name>
<dbReference type="InterPro" id="IPR013785">
    <property type="entry name" value="Aldolase_TIM"/>
</dbReference>
<dbReference type="Gene3D" id="2.60.40.1180">
    <property type="entry name" value="Golgi alpha-mannosidase II"/>
    <property type="match status" value="1"/>
</dbReference>
<dbReference type="SUPFAM" id="SSF51445">
    <property type="entry name" value="(Trans)glycosidases"/>
    <property type="match status" value="1"/>
</dbReference>
<proteinExistence type="inferred from homology"/>
<keyword evidence="3 5" id="KW-0378">Hydrolase</keyword>
<dbReference type="InterPro" id="IPR002252">
    <property type="entry name" value="Glyco_hydro_36"/>
</dbReference>
<evidence type="ECO:0000313" key="11">
    <source>
        <dbReference type="Proteomes" id="UP000199041"/>
    </source>
</evidence>
<organism evidence="10 11">
    <name type="scientific">Arachidicoccus rhizosphaerae</name>
    <dbReference type="NCBI Taxonomy" id="551991"/>
    <lineage>
        <taxon>Bacteria</taxon>
        <taxon>Pseudomonadati</taxon>
        <taxon>Bacteroidota</taxon>
        <taxon>Chitinophagia</taxon>
        <taxon>Chitinophagales</taxon>
        <taxon>Chitinophagaceae</taxon>
        <taxon>Arachidicoccus</taxon>
    </lineage>
</organism>
<dbReference type="Pfam" id="PF02065">
    <property type="entry name" value="Melibiase"/>
    <property type="match status" value="1"/>
</dbReference>
<feature type="chain" id="PRO_5011685017" description="Alpha-galactosidase" evidence="7">
    <location>
        <begin position="22"/>
        <end position="742"/>
    </location>
</feature>
<reference evidence="10 11" key="1">
    <citation type="submission" date="2016-10" db="EMBL/GenBank/DDBJ databases">
        <authorList>
            <person name="de Groot N.N."/>
        </authorList>
    </citation>
    <scope>NUCLEOTIDE SEQUENCE [LARGE SCALE GENOMIC DNA]</scope>
    <source>
        <strain evidence="10 11">Vu-144</strain>
    </source>
</reference>
<dbReference type="InterPro" id="IPR050985">
    <property type="entry name" value="Alpha-glycosidase_related"/>
</dbReference>
<evidence type="ECO:0000256" key="1">
    <source>
        <dbReference type="ARBA" id="ARBA00001255"/>
    </source>
</evidence>
<dbReference type="Gene3D" id="3.20.20.70">
    <property type="entry name" value="Aldolase class I"/>
    <property type="match status" value="1"/>
</dbReference>
<dbReference type="InterPro" id="IPR031704">
    <property type="entry name" value="Glyco_hydro_36_N"/>
</dbReference>
<dbReference type="GO" id="GO:0016052">
    <property type="term" value="P:carbohydrate catabolic process"/>
    <property type="evidence" value="ECO:0007669"/>
    <property type="project" value="InterPro"/>
</dbReference>
<dbReference type="InterPro" id="IPR013780">
    <property type="entry name" value="Glyco_hydro_b"/>
</dbReference>
<evidence type="ECO:0000256" key="7">
    <source>
        <dbReference type="SAM" id="SignalP"/>
    </source>
</evidence>
<dbReference type="InterPro" id="IPR017853">
    <property type="entry name" value="GH"/>
</dbReference>
<keyword evidence="4 5" id="KW-0326">Glycosidase</keyword>
<feature type="active site" description="Nucleophile" evidence="6">
    <location>
        <position position="487"/>
    </location>
</feature>
<dbReference type="PRINTS" id="PR00743">
    <property type="entry name" value="GLHYDRLASE36"/>
</dbReference>
<dbReference type="InterPro" id="IPR038417">
    <property type="entry name" value="Alpga-gal_N_sf"/>
</dbReference>
<dbReference type="Pfam" id="PF16874">
    <property type="entry name" value="Glyco_hydro_36C"/>
    <property type="match status" value="1"/>
</dbReference>
<keyword evidence="7" id="KW-0732">Signal</keyword>
<feature type="domain" description="Glycosyl hydrolase family 36 N-terminal" evidence="9">
    <location>
        <begin position="56"/>
        <end position="292"/>
    </location>
</feature>
<dbReference type="FunFam" id="3.20.20.70:FF:000118">
    <property type="entry name" value="Alpha-galactosidase"/>
    <property type="match status" value="1"/>
</dbReference>
<dbReference type="STRING" id="551991.SAMN05192529_101216"/>
<dbReference type="Gene3D" id="2.70.98.60">
    <property type="entry name" value="alpha-galactosidase from lactobacil brevis"/>
    <property type="match status" value="1"/>
</dbReference>
<accession>A0A1H3VJV8</accession>
<keyword evidence="11" id="KW-1185">Reference proteome</keyword>
<evidence type="ECO:0000256" key="6">
    <source>
        <dbReference type="PIRSR" id="PIRSR005536-1"/>
    </source>
</evidence>
<dbReference type="CDD" id="cd14791">
    <property type="entry name" value="GH36"/>
    <property type="match status" value="1"/>
</dbReference>
<evidence type="ECO:0000313" key="10">
    <source>
        <dbReference type="EMBL" id="SDZ75060.1"/>
    </source>
</evidence>
<dbReference type="Pfam" id="PF16875">
    <property type="entry name" value="Glyco_hydro_36N"/>
    <property type="match status" value="1"/>
</dbReference>
<dbReference type="EMBL" id="FNQY01000001">
    <property type="protein sequence ID" value="SDZ75060.1"/>
    <property type="molecule type" value="Genomic_DNA"/>
</dbReference>
<feature type="signal peptide" evidence="7">
    <location>
        <begin position="1"/>
        <end position="21"/>
    </location>
</feature>
<dbReference type="InterPro" id="IPR031705">
    <property type="entry name" value="Glyco_hydro_36_C"/>
</dbReference>
<dbReference type="PANTHER" id="PTHR43053">
    <property type="entry name" value="GLYCOSIDASE FAMILY 31"/>
    <property type="match status" value="1"/>
</dbReference>
<evidence type="ECO:0000256" key="2">
    <source>
        <dbReference type="ARBA" id="ARBA00012755"/>
    </source>
</evidence>
<dbReference type="Proteomes" id="UP000199041">
    <property type="component" value="Unassembled WGS sequence"/>
</dbReference>
<evidence type="ECO:0000259" key="9">
    <source>
        <dbReference type="Pfam" id="PF16875"/>
    </source>
</evidence>
<evidence type="ECO:0000256" key="5">
    <source>
        <dbReference type="PIRNR" id="PIRNR005536"/>
    </source>
</evidence>
<evidence type="ECO:0000256" key="4">
    <source>
        <dbReference type="ARBA" id="ARBA00023295"/>
    </source>
</evidence>
<feature type="active site" description="Proton donor" evidence="6">
    <location>
        <position position="556"/>
    </location>
</feature>
<dbReference type="RefSeq" id="WP_211481703.1">
    <property type="nucleotide sequence ID" value="NZ_FNQY01000001.1"/>
</dbReference>